<keyword evidence="7" id="KW-0411">Iron-sulfur</keyword>
<proteinExistence type="inferred from homology"/>
<comment type="caution">
    <text evidence="10">The sequence shown here is derived from an EMBL/GenBank/DDBJ whole genome shotgun (WGS) entry which is preliminary data.</text>
</comment>
<dbReference type="PANTHER" id="PTHR30038:SF8">
    <property type="entry name" value="ALDEHYDE FERREDOXIN OXIDOREDUCTASE"/>
    <property type="match status" value="1"/>
</dbReference>
<dbReference type="RefSeq" id="WP_167941483.1">
    <property type="nucleotide sequence ID" value="NZ_JAATJA010000002.1"/>
</dbReference>
<comment type="cofactor">
    <cofactor evidence="1">
        <name>[4Fe-4S] cluster</name>
        <dbReference type="ChEBI" id="CHEBI:49883"/>
    </cofactor>
</comment>
<evidence type="ECO:0000256" key="1">
    <source>
        <dbReference type="ARBA" id="ARBA00001966"/>
    </source>
</evidence>
<gene>
    <name evidence="10" type="ORF">GGQ74_002085</name>
</gene>
<dbReference type="Gene3D" id="1.10.599.10">
    <property type="entry name" value="Aldehyde Ferredoxin Oxidoreductase Protein, subunit A, domain 3"/>
    <property type="match status" value="1"/>
</dbReference>
<evidence type="ECO:0000313" key="11">
    <source>
        <dbReference type="Proteomes" id="UP000580856"/>
    </source>
</evidence>
<dbReference type="InterPro" id="IPR001203">
    <property type="entry name" value="OxRdtase_Ald_Fedxn_C"/>
</dbReference>
<evidence type="ECO:0000256" key="8">
    <source>
        <dbReference type="ARBA" id="ARBA00049934"/>
    </source>
</evidence>
<dbReference type="InterPro" id="IPR013985">
    <property type="entry name" value="Ald_Fedxn_OxRdtase_dom3"/>
</dbReference>
<dbReference type="SUPFAM" id="SSF48310">
    <property type="entry name" value="Aldehyde ferredoxin oxidoreductase, C-terminal domains"/>
    <property type="match status" value="1"/>
</dbReference>
<dbReference type="GO" id="GO:0046872">
    <property type="term" value="F:metal ion binding"/>
    <property type="evidence" value="ECO:0007669"/>
    <property type="project" value="UniProtKB-KW"/>
</dbReference>
<reference evidence="10 11" key="1">
    <citation type="submission" date="2020-03" db="EMBL/GenBank/DDBJ databases">
        <title>Genomic Encyclopedia of Type Strains, Phase IV (KMG-IV): sequencing the most valuable type-strain genomes for metagenomic binning, comparative biology and taxonomic classification.</title>
        <authorList>
            <person name="Goeker M."/>
        </authorList>
    </citation>
    <scope>NUCLEOTIDE SEQUENCE [LARGE SCALE GENOMIC DNA]</scope>
    <source>
        <strain evidence="10 11">DSM 24233</strain>
    </source>
</reference>
<dbReference type="Gene3D" id="1.10.569.10">
    <property type="entry name" value="Aldehyde Ferredoxin Oxidoreductase Protein, subunit A, domain 2"/>
    <property type="match status" value="1"/>
</dbReference>
<dbReference type="GO" id="GO:0051539">
    <property type="term" value="F:4 iron, 4 sulfur cluster binding"/>
    <property type="evidence" value="ECO:0007669"/>
    <property type="project" value="UniProtKB-KW"/>
</dbReference>
<protein>
    <submittedName>
        <fullName evidence="10">Aldehyde:ferredoxin oxidoreductase</fullName>
        <ecNumber evidence="10">1.2.7.5</ecNumber>
    </submittedName>
</protein>
<feature type="domain" description="Aldehyde ferredoxin oxidoreductase N-terminal" evidence="9">
    <location>
        <begin position="7"/>
        <end position="208"/>
    </location>
</feature>
<organism evidence="10 11">
    <name type="scientific">Desulfobaculum xiamenense</name>
    <dbReference type="NCBI Taxonomy" id="995050"/>
    <lineage>
        <taxon>Bacteria</taxon>
        <taxon>Pseudomonadati</taxon>
        <taxon>Thermodesulfobacteriota</taxon>
        <taxon>Desulfovibrionia</taxon>
        <taxon>Desulfovibrionales</taxon>
        <taxon>Desulfovibrionaceae</taxon>
        <taxon>Desulfobaculum</taxon>
    </lineage>
</organism>
<dbReference type="EC" id="1.2.7.5" evidence="10"/>
<dbReference type="Gene3D" id="3.60.9.10">
    <property type="entry name" value="Aldehyde ferredoxin oxidoreductase, N-terminal domain"/>
    <property type="match status" value="1"/>
</dbReference>
<accession>A0A846QPJ1</accession>
<evidence type="ECO:0000256" key="5">
    <source>
        <dbReference type="ARBA" id="ARBA00023002"/>
    </source>
</evidence>
<keyword evidence="11" id="KW-1185">Reference proteome</keyword>
<comment type="cofactor">
    <cofactor evidence="8">
        <name>tungstopterin</name>
        <dbReference type="ChEBI" id="CHEBI:30402"/>
    </cofactor>
</comment>
<dbReference type="InterPro" id="IPR013983">
    <property type="entry name" value="Ald_Fedxn_OxRdtase_N"/>
</dbReference>
<keyword evidence="6" id="KW-0408">Iron</keyword>
<dbReference type="GO" id="GO:0033726">
    <property type="term" value="F:aldehyde ferredoxin oxidoreductase activity"/>
    <property type="evidence" value="ECO:0007669"/>
    <property type="project" value="UniProtKB-EC"/>
</dbReference>
<dbReference type="Proteomes" id="UP000580856">
    <property type="component" value="Unassembled WGS sequence"/>
</dbReference>
<dbReference type="Pfam" id="PF02730">
    <property type="entry name" value="AFOR_N"/>
    <property type="match status" value="1"/>
</dbReference>
<evidence type="ECO:0000256" key="6">
    <source>
        <dbReference type="ARBA" id="ARBA00023004"/>
    </source>
</evidence>
<dbReference type="SUPFAM" id="SSF56228">
    <property type="entry name" value="Aldehyde ferredoxin oxidoreductase, N-terminal domain"/>
    <property type="match status" value="1"/>
</dbReference>
<keyword evidence="4" id="KW-0479">Metal-binding</keyword>
<dbReference type="AlphaFoldDB" id="A0A846QPJ1"/>
<keyword evidence="3" id="KW-0004">4Fe-4S</keyword>
<evidence type="ECO:0000256" key="2">
    <source>
        <dbReference type="ARBA" id="ARBA00011032"/>
    </source>
</evidence>
<dbReference type="InterPro" id="IPR036021">
    <property type="entry name" value="Tungsten_al_ferr_oxy-like_C"/>
</dbReference>
<name>A0A846QPJ1_9BACT</name>
<evidence type="ECO:0000313" key="10">
    <source>
        <dbReference type="EMBL" id="NJB68412.1"/>
    </source>
</evidence>
<evidence type="ECO:0000256" key="3">
    <source>
        <dbReference type="ARBA" id="ARBA00022485"/>
    </source>
</evidence>
<comment type="similarity">
    <text evidence="2">Belongs to the AOR/FOR family.</text>
</comment>
<dbReference type="InterPro" id="IPR036503">
    <property type="entry name" value="Ald_Fedxn_OxRdtase_N_sf"/>
</dbReference>
<dbReference type="InterPro" id="IPR051919">
    <property type="entry name" value="W-dependent_AOR"/>
</dbReference>
<dbReference type="Pfam" id="PF01314">
    <property type="entry name" value="AFOR_C"/>
    <property type="match status" value="1"/>
</dbReference>
<dbReference type="InterPro" id="IPR013984">
    <property type="entry name" value="Ald_Fedxn_OxRdtase_dom2"/>
</dbReference>
<dbReference type="EMBL" id="JAATJA010000002">
    <property type="protein sequence ID" value="NJB68412.1"/>
    <property type="molecule type" value="Genomic_DNA"/>
</dbReference>
<dbReference type="SMART" id="SM00790">
    <property type="entry name" value="AFOR_N"/>
    <property type="match status" value="1"/>
</dbReference>
<evidence type="ECO:0000259" key="9">
    <source>
        <dbReference type="SMART" id="SM00790"/>
    </source>
</evidence>
<sequence>MIQKSSTFRVLRVHLDTGVAEATLFDGRREHLGGSGLAAALFGAYGAAGLPAGHPEQPVIFAIGPLTGLFPLMSKVVCGFMSPYHGQYTESHAGGRLGMALARSGWDALVFTGVAPGTSVACVDCGGVALWPAPELRGRDVFSTLDAMHERLGDRAARASMCCIGPAAENGCTYGCVTVDTHRHFGRLGAGTALASKGLKAFAVLGDGRIERPKSASYRALVAELAKAAATSPLMGKYRNPGTAGIVESINALGALPWRNLEDSADTGAERITGEALMKTVFVGKAACSGCTAACIHLARVERPFCAAPADPDRISYDYEHIFALGSMLGVTDPHDVMGLILCVERQGLDIMSCGVSLAWATEASERGLVGLRETLVPLSFGDAPSYARAIGFLGSCATPFYAALGRGAAHAAGEYGGKEFACVLGQEMSGYATGEVFFAAQALNFRHSHLDNLCYCYDYEHFERDPQAAVRVLIDDERRRTLVNCMVGCMFGRKIYTTDVFATCLGEVGLGDIAQDLRGAATRVQRLRWRTRAATGYDPRTVRIPKRFGKVVTARGPVDPVYMEAVRSAYASAILELCAPEAASGDIAAKTLGGVSR</sequence>
<evidence type="ECO:0000256" key="7">
    <source>
        <dbReference type="ARBA" id="ARBA00023014"/>
    </source>
</evidence>
<evidence type="ECO:0000256" key="4">
    <source>
        <dbReference type="ARBA" id="ARBA00022723"/>
    </source>
</evidence>
<dbReference type="PANTHER" id="PTHR30038">
    <property type="entry name" value="ALDEHYDE FERREDOXIN OXIDOREDUCTASE"/>
    <property type="match status" value="1"/>
</dbReference>
<dbReference type="GO" id="GO:0009055">
    <property type="term" value="F:electron transfer activity"/>
    <property type="evidence" value="ECO:0007669"/>
    <property type="project" value="InterPro"/>
</dbReference>
<keyword evidence="5 10" id="KW-0560">Oxidoreductase</keyword>